<dbReference type="Pfam" id="PF06745">
    <property type="entry name" value="ATPase"/>
    <property type="match status" value="1"/>
</dbReference>
<gene>
    <name evidence="5" type="ORF">CGL51_00715</name>
    <name evidence="6" type="ORF">CGL52_04670</name>
    <name evidence="4" type="ORF">HA333_08820</name>
</gene>
<name>A0A371R467_9CREN</name>
<evidence type="ECO:0000313" key="4">
    <source>
        <dbReference type="EMBL" id="HII47522.1"/>
    </source>
</evidence>
<dbReference type="Proteomes" id="UP000257123">
    <property type="component" value="Unassembled WGS sequence"/>
</dbReference>
<evidence type="ECO:0000313" key="6">
    <source>
        <dbReference type="EMBL" id="RFA99279.1"/>
    </source>
</evidence>
<dbReference type="AlphaFoldDB" id="A0A371R467"/>
<sequence length="281" mass="32970">MAYQEQYAYEYQDYYPVYDNRAPTGIWYIDQLLQGGFRKGEIYLVAGEAGQGKTIFSLQFLKTGAELYDEPGLYITIDEPSEDVKRGVRESLGWDLDALESQNKLVFLDLRTHFRTYAKEEKVTADPREIAKIIMEYVKKFGIKRLVIDPIAPLIITSHTDVLWVREYMRELVFQLRKMKDITTLMTSEIPTGENKISRFGVEEYLASGVIKLELMEYRGFVFRVMFIRKMRWTAVRPQKLVFEIYPHYGIYILDRLENFMKQIDAWYASLSQQPQAPPAT</sequence>
<dbReference type="Gene3D" id="3.40.50.300">
    <property type="entry name" value="P-loop containing nucleotide triphosphate hydrolases"/>
    <property type="match status" value="1"/>
</dbReference>
<reference evidence="4" key="2">
    <citation type="journal article" date="2020" name="bioRxiv">
        <title>A rank-normalized archaeal taxonomy based on genome phylogeny resolves widespread incomplete and uneven classifications.</title>
        <authorList>
            <person name="Rinke C."/>
            <person name="Chuvochina M."/>
            <person name="Mussig A.J."/>
            <person name="Chaumeil P.-A."/>
            <person name="Waite D.W."/>
            <person name="Whitman W.B."/>
            <person name="Parks D.H."/>
            <person name="Hugenholtz P."/>
        </authorList>
    </citation>
    <scope>NUCLEOTIDE SEQUENCE</scope>
    <source>
        <strain evidence="4">UBA8839</strain>
    </source>
</reference>
<comment type="caution">
    <text evidence="5">The sequence shown here is derived from an EMBL/GenBank/DDBJ whole genome shotgun (WGS) entry which is preliminary data.</text>
</comment>
<dbReference type="EMBL" id="NMUE01000001">
    <property type="protein sequence ID" value="RFA98573.1"/>
    <property type="molecule type" value="Genomic_DNA"/>
</dbReference>
<evidence type="ECO:0000313" key="5">
    <source>
        <dbReference type="EMBL" id="RFA98573.1"/>
    </source>
</evidence>
<organism evidence="5 8">
    <name type="scientific">Pyrobaculum aerophilum</name>
    <dbReference type="NCBI Taxonomy" id="13773"/>
    <lineage>
        <taxon>Archaea</taxon>
        <taxon>Thermoproteota</taxon>
        <taxon>Thermoprotei</taxon>
        <taxon>Thermoproteales</taxon>
        <taxon>Thermoproteaceae</taxon>
        <taxon>Pyrobaculum</taxon>
    </lineage>
</organism>
<protein>
    <submittedName>
        <fullName evidence="5">Recombinase RecA</fullName>
    </submittedName>
</protein>
<feature type="domain" description="KaiC" evidence="3">
    <location>
        <begin position="20"/>
        <end position="267"/>
    </location>
</feature>
<dbReference type="PROSITE" id="PS51146">
    <property type="entry name" value="KAIC"/>
    <property type="match status" value="1"/>
</dbReference>
<dbReference type="RefSeq" id="WP_011009334.1">
    <property type="nucleotide sequence ID" value="NZ_DAIOPL010000003.1"/>
</dbReference>
<dbReference type="Proteomes" id="UP000256877">
    <property type="component" value="Unassembled WGS sequence"/>
</dbReference>
<evidence type="ECO:0000313" key="7">
    <source>
        <dbReference type="Proteomes" id="UP000256877"/>
    </source>
</evidence>
<reference evidence="7 8" key="1">
    <citation type="submission" date="2017-07" db="EMBL/GenBank/DDBJ databases">
        <title>Draft genome sequence of aerobic hyperthermophilic archaea, Pyrobaculum aerophilum YKB31 and YKB32.</title>
        <authorList>
            <person name="Mochizuki T."/>
            <person name="Berliner A.J."/>
            <person name="Yoshida-Takashima Y."/>
            <person name="Takaki Y."/>
            <person name="Nunoura T."/>
            <person name="Takai K."/>
        </authorList>
    </citation>
    <scope>NUCLEOTIDE SEQUENCE [LARGE SCALE GENOMIC DNA]</scope>
    <source>
        <strain evidence="5 8">YKB31</strain>
        <strain evidence="6 7">YKB32</strain>
    </source>
</reference>
<accession>A0A371R467</accession>
<evidence type="ECO:0000313" key="8">
    <source>
        <dbReference type="Proteomes" id="UP000257123"/>
    </source>
</evidence>
<evidence type="ECO:0000256" key="2">
    <source>
        <dbReference type="ARBA" id="ARBA00022840"/>
    </source>
</evidence>
<evidence type="ECO:0000259" key="3">
    <source>
        <dbReference type="PROSITE" id="PS51146"/>
    </source>
</evidence>
<dbReference type="InterPro" id="IPR027417">
    <property type="entry name" value="P-loop_NTPase"/>
</dbReference>
<keyword evidence="1" id="KW-0547">Nucleotide-binding</keyword>
<dbReference type="EMBL" id="DUJP01000030">
    <property type="protein sequence ID" value="HII47522.1"/>
    <property type="molecule type" value="Genomic_DNA"/>
</dbReference>
<dbReference type="EMBL" id="NMUF01000008">
    <property type="protein sequence ID" value="RFA99279.1"/>
    <property type="molecule type" value="Genomic_DNA"/>
</dbReference>
<dbReference type="Proteomes" id="UP000651120">
    <property type="component" value="Unassembled WGS sequence"/>
</dbReference>
<dbReference type="InterPro" id="IPR010624">
    <property type="entry name" value="KaiC_dom"/>
</dbReference>
<proteinExistence type="predicted"/>
<evidence type="ECO:0000256" key="1">
    <source>
        <dbReference type="ARBA" id="ARBA00022741"/>
    </source>
</evidence>
<dbReference type="InterPro" id="IPR014774">
    <property type="entry name" value="KaiC-like_dom"/>
</dbReference>
<dbReference type="PANTHER" id="PTHR43637">
    <property type="entry name" value="UPF0273 PROTEIN TM_0370"/>
    <property type="match status" value="1"/>
</dbReference>
<dbReference type="GO" id="GO:0005524">
    <property type="term" value="F:ATP binding"/>
    <property type="evidence" value="ECO:0007669"/>
    <property type="project" value="UniProtKB-KW"/>
</dbReference>
<dbReference type="OrthoDB" id="27015at2157"/>
<keyword evidence="2" id="KW-0067">ATP-binding</keyword>
<dbReference type="OMA" id="FEIYPHY"/>
<dbReference type="PANTHER" id="PTHR43637:SF1">
    <property type="entry name" value="UPF0273 PROTEIN TM_0370"/>
    <property type="match status" value="1"/>
</dbReference>
<dbReference type="GeneID" id="1464060"/>
<dbReference type="SUPFAM" id="SSF52540">
    <property type="entry name" value="P-loop containing nucleoside triphosphate hydrolases"/>
    <property type="match status" value="1"/>
</dbReference>